<dbReference type="EMBL" id="BMKK01000009">
    <property type="protein sequence ID" value="GGD72456.1"/>
    <property type="molecule type" value="Genomic_DNA"/>
</dbReference>
<reference evidence="1" key="1">
    <citation type="journal article" date="2014" name="Int. J. Syst. Evol. Microbiol.">
        <title>Complete genome sequence of Corynebacterium casei LMG S-19264T (=DSM 44701T), isolated from a smear-ripened cheese.</title>
        <authorList>
            <consortium name="US DOE Joint Genome Institute (JGI-PGF)"/>
            <person name="Walter F."/>
            <person name="Albersmeier A."/>
            <person name="Kalinowski J."/>
            <person name="Ruckert C."/>
        </authorList>
    </citation>
    <scope>NUCLEOTIDE SEQUENCE</scope>
    <source>
        <strain evidence="1">CGMCC 1.15958</strain>
    </source>
</reference>
<evidence type="ECO:0000313" key="1">
    <source>
        <dbReference type="EMBL" id="GGD72456.1"/>
    </source>
</evidence>
<reference evidence="1" key="2">
    <citation type="submission" date="2020-09" db="EMBL/GenBank/DDBJ databases">
        <authorList>
            <person name="Sun Q."/>
            <person name="Zhou Y."/>
        </authorList>
    </citation>
    <scope>NUCLEOTIDE SEQUENCE</scope>
    <source>
        <strain evidence="1">CGMCC 1.15958</strain>
    </source>
</reference>
<dbReference type="RefSeq" id="WP_188768880.1">
    <property type="nucleotide sequence ID" value="NZ_BMKK01000009.1"/>
</dbReference>
<protein>
    <submittedName>
        <fullName evidence="1">Uncharacterized protein</fullName>
    </submittedName>
</protein>
<dbReference type="AlphaFoldDB" id="A0A916Z1M8"/>
<comment type="caution">
    <text evidence="1">The sequence shown here is derived from an EMBL/GenBank/DDBJ whole genome shotgun (WGS) entry which is preliminary data.</text>
</comment>
<keyword evidence="2" id="KW-1185">Reference proteome</keyword>
<accession>A0A916Z1M8</accession>
<dbReference type="Proteomes" id="UP000609064">
    <property type="component" value="Unassembled WGS sequence"/>
</dbReference>
<organism evidence="1 2">
    <name type="scientific">Emticicia aquatilis</name>
    <dbReference type="NCBI Taxonomy" id="1537369"/>
    <lineage>
        <taxon>Bacteria</taxon>
        <taxon>Pseudomonadati</taxon>
        <taxon>Bacteroidota</taxon>
        <taxon>Cytophagia</taxon>
        <taxon>Cytophagales</taxon>
        <taxon>Leadbetterellaceae</taxon>
        <taxon>Emticicia</taxon>
    </lineage>
</organism>
<proteinExistence type="predicted"/>
<evidence type="ECO:0000313" key="2">
    <source>
        <dbReference type="Proteomes" id="UP000609064"/>
    </source>
</evidence>
<gene>
    <name evidence="1" type="ORF">GCM10011514_40710</name>
</gene>
<name>A0A916Z1M8_9BACT</name>
<sequence length="73" mass="8399">MKAAAKTTLNSMDEVLHEINTLVAQQEKEDYAKIFMAKSNLSMTYQSNFYVEIMDVTTTLQNRSNVWNADITF</sequence>